<dbReference type="InterPro" id="IPR005119">
    <property type="entry name" value="LysR_subst-bd"/>
</dbReference>
<dbReference type="InterPro" id="IPR036390">
    <property type="entry name" value="WH_DNA-bd_sf"/>
</dbReference>
<proteinExistence type="inferred from homology"/>
<dbReference type="Pfam" id="PF03466">
    <property type="entry name" value="LysR_substrate"/>
    <property type="match status" value="1"/>
</dbReference>
<evidence type="ECO:0000259" key="5">
    <source>
        <dbReference type="PROSITE" id="PS50931"/>
    </source>
</evidence>
<accession>A0ABV7JXQ1</accession>
<dbReference type="SUPFAM" id="SSF53850">
    <property type="entry name" value="Periplasmic binding protein-like II"/>
    <property type="match status" value="1"/>
</dbReference>
<dbReference type="Gene3D" id="1.10.10.10">
    <property type="entry name" value="Winged helix-like DNA-binding domain superfamily/Winged helix DNA-binding domain"/>
    <property type="match status" value="1"/>
</dbReference>
<protein>
    <submittedName>
        <fullName evidence="6">LysR family transcriptional regulator</fullName>
    </submittedName>
</protein>
<evidence type="ECO:0000256" key="1">
    <source>
        <dbReference type="ARBA" id="ARBA00009437"/>
    </source>
</evidence>
<dbReference type="InterPro" id="IPR000847">
    <property type="entry name" value="LysR_HTH_N"/>
</dbReference>
<dbReference type="RefSeq" id="WP_123323774.1">
    <property type="nucleotide sequence ID" value="NZ_JBHRSX010000012.1"/>
</dbReference>
<keyword evidence="2" id="KW-0805">Transcription regulation</keyword>
<feature type="domain" description="HTH lysR-type" evidence="5">
    <location>
        <begin position="2"/>
        <end position="59"/>
    </location>
</feature>
<comment type="caution">
    <text evidence="6">The sequence shown here is derived from an EMBL/GenBank/DDBJ whole genome shotgun (WGS) entry which is preliminary data.</text>
</comment>
<dbReference type="Proteomes" id="UP001595477">
    <property type="component" value="Unassembled WGS sequence"/>
</dbReference>
<dbReference type="CDD" id="cd05466">
    <property type="entry name" value="PBP2_LTTR_substrate"/>
    <property type="match status" value="1"/>
</dbReference>
<keyword evidence="7" id="KW-1185">Reference proteome</keyword>
<comment type="similarity">
    <text evidence="1">Belongs to the LysR transcriptional regulatory family.</text>
</comment>
<evidence type="ECO:0000256" key="3">
    <source>
        <dbReference type="ARBA" id="ARBA00023125"/>
    </source>
</evidence>
<dbReference type="Pfam" id="PF00126">
    <property type="entry name" value="HTH_1"/>
    <property type="match status" value="1"/>
</dbReference>
<dbReference type="EMBL" id="JBHRSX010000012">
    <property type="protein sequence ID" value="MFC3200946.1"/>
    <property type="molecule type" value="Genomic_DNA"/>
</dbReference>
<evidence type="ECO:0000313" key="6">
    <source>
        <dbReference type="EMBL" id="MFC3200946.1"/>
    </source>
</evidence>
<keyword evidence="3" id="KW-0238">DNA-binding</keyword>
<organism evidence="6 7">
    <name type="scientific">Alteromonas oceani</name>
    <dbReference type="NCBI Taxonomy" id="2071609"/>
    <lineage>
        <taxon>Bacteria</taxon>
        <taxon>Pseudomonadati</taxon>
        <taxon>Pseudomonadota</taxon>
        <taxon>Gammaproteobacteria</taxon>
        <taxon>Alteromonadales</taxon>
        <taxon>Alteromonadaceae</taxon>
        <taxon>Alteromonas/Salinimonas group</taxon>
        <taxon>Alteromonas</taxon>
    </lineage>
</organism>
<dbReference type="Gene3D" id="3.40.190.10">
    <property type="entry name" value="Periplasmic binding protein-like II"/>
    <property type="match status" value="2"/>
</dbReference>
<reference evidence="7" key="1">
    <citation type="journal article" date="2019" name="Int. J. Syst. Evol. Microbiol.">
        <title>The Global Catalogue of Microorganisms (GCM) 10K type strain sequencing project: providing services to taxonomists for standard genome sequencing and annotation.</title>
        <authorList>
            <consortium name="The Broad Institute Genomics Platform"/>
            <consortium name="The Broad Institute Genome Sequencing Center for Infectious Disease"/>
            <person name="Wu L."/>
            <person name="Ma J."/>
        </authorList>
    </citation>
    <scope>NUCLEOTIDE SEQUENCE [LARGE SCALE GENOMIC DNA]</scope>
    <source>
        <strain evidence="7">KCTC 52449</strain>
    </source>
</reference>
<evidence type="ECO:0000313" key="7">
    <source>
        <dbReference type="Proteomes" id="UP001595477"/>
    </source>
</evidence>
<name>A0ABV7JXQ1_9ALTE</name>
<keyword evidence="4" id="KW-0804">Transcription</keyword>
<dbReference type="PROSITE" id="PS50931">
    <property type="entry name" value="HTH_LYSR"/>
    <property type="match status" value="1"/>
</dbReference>
<dbReference type="PRINTS" id="PR00039">
    <property type="entry name" value="HTHLYSR"/>
</dbReference>
<dbReference type="PANTHER" id="PTHR30126">
    <property type="entry name" value="HTH-TYPE TRANSCRIPTIONAL REGULATOR"/>
    <property type="match status" value="1"/>
</dbReference>
<sequence length="307" mass="33750">MLNPKYLKTFTTLAETGSFTKTAEQLFMTQPGVSQHVKKLEQSCECELLVRLGKGIELTEQGRQVYHYAREDETRQQQFLEQLKFDEPHQGRCTLACSGAVALRIYPGLTALQAKHPELAIHLEVAPRHRIVESLKQGVIDIGIVTNTPADDSLSADYLAEEVLHLFLPATITDFTTINTTLNQLGLVDHPDAAHYLQLYCNHSGEDSLASLEVAKLKRSGYVNQLSQILLPVSAGVGFTVLPASVEKHAGHGSNIAVYPAASTVSEPLYLVRSRHRNLPARFAGVSEVIKAAFNSAKSINGKPQWI</sequence>
<gene>
    <name evidence="6" type="ORF">ACFOEW_03815</name>
</gene>
<dbReference type="SUPFAM" id="SSF46785">
    <property type="entry name" value="Winged helix' DNA-binding domain"/>
    <property type="match status" value="1"/>
</dbReference>
<dbReference type="InterPro" id="IPR036388">
    <property type="entry name" value="WH-like_DNA-bd_sf"/>
</dbReference>
<evidence type="ECO:0000256" key="4">
    <source>
        <dbReference type="ARBA" id="ARBA00023163"/>
    </source>
</evidence>
<dbReference type="PANTHER" id="PTHR30126:SF99">
    <property type="entry name" value="TRANSCRIPTIONAL REGULATOR LYSR FAMILY"/>
    <property type="match status" value="1"/>
</dbReference>
<evidence type="ECO:0000256" key="2">
    <source>
        <dbReference type="ARBA" id="ARBA00023015"/>
    </source>
</evidence>